<evidence type="ECO:0000256" key="9">
    <source>
        <dbReference type="ARBA" id="ARBA00023034"/>
    </source>
</evidence>
<dbReference type="AlphaFoldDB" id="A0AAQ4ESX1"/>
<dbReference type="GO" id="GO:0008417">
    <property type="term" value="F:fucosyltransferase activity"/>
    <property type="evidence" value="ECO:0007669"/>
    <property type="project" value="InterPro"/>
</dbReference>
<comment type="subcellular location">
    <subcellularLocation>
        <location evidence="1 12">Golgi apparatus</location>
        <location evidence="1 12">Golgi stack membrane</location>
        <topology evidence="1 12">Single-pass type II membrane protein</topology>
    </subcellularLocation>
</comment>
<evidence type="ECO:0000259" key="13">
    <source>
        <dbReference type="Pfam" id="PF00852"/>
    </source>
</evidence>
<evidence type="ECO:0000256" key="12">
    <source>
        <dbReference type="RuleBase" id="RU003832"/>
    </source>
</evidence>
<keyword evidence="4 12" id="KW-0328">Glycosyltransferase</keyword>
<evidence type="ECO:0000256" key="8">
    <source>
        <dbReference type="ARBA" id="ARBA00022989"/>
    </source>
</evidence>
<comment type="caution">
    <text evidence="15">The sequence shown here is derived from an EMBL/GenBank/DDBJ whole genome shotgun (WGS) entry which is preliminary data.</text>
</comment>
<keyword evidence="11" id="KW-0325">Glycoprotein</keyword>
<evidence type="ECO:0000256" key="1">
    <source>
        <dbReference type="ARBA" id="ARBA00004447"/>
    </source>
</evidence>
<evidence type="ECO:0000256" key="11">
    <source>
        <dbReference type="ARBA" id="ARBA00023180"/>
    </source>
</evidence>
<protein>
    <recommendedName>
        <fullName evidence="12">Fucosyltransferase</fullName>
        <ecNumber evidence="12">2.4.1.-</ecNumber>
    </recommendedName>
</protein>
<comment type="similarity">
    <text evidence="3 12">Belongs to the glycosyltransferase 10 family.</text>
</comment>
<evidence type="ECO:0000313" key="16">
    <source>
        <dbReference type="Proteomes" id="UP001321473"/>
    </source>
</evidence>
<dbReference type="Pfam" id="PF17039">
    <property type="entry name" value="Glyco_tran_10_N"/>
    <property type="match status" value="1"/>
</dbReference>
<dbReference type="PANTHER" id="PTHR48438:SF1">
    <property type="entry name" value="ALPHA-(1,3)-FUCOSYLTRANSFERASE C-RELATED"/>
    <property type="match status" value="1"/>
</dbReference>
<dbReference type="SUPFAM" id="SSF53756">
    <property type="entry name" value="UDP-Glycosyltransferase/glycogen phosphorylase"/>
    <property type="match status" value="1"/>
</dbReference>
<dbReference type="InterPro" id="IPR031481">
    <property type="entry name" value="Glyco_tran_10_N"/>
</dbReference>
<reference evidence="15 16" key="1">
    <citation type="journal article" date="2023" name="Arcadia Sci">
        <title>De novo assembly of a long-read Amblyomma americanum tick genome.</title>
        <authorList>
            <person name="Chou S."/>
            <person name="Poskanzer K.E."/>
            <person name="Rollins M."/>
            <person name="Thuy-Boun P.S."/>
        </authorList>
    </citation>
    <scope>NUCLEOTIDE SEQUENCE [LARGE SCALE GENOMIC DNA]</scope>
    <source>
        <strain evidence="15">F_SG_1</strain>
        <tissue evidence="15">Salivary glands</tissue>
    </source>
</reference>
<evidence type="ECO:0000313" key="15">
    <source>
        <dbReference type="EMBL" id="KAK8777802.1"/>
    </source>
</evidence>
<evidence type="ECO:0000256" key="6">
    <source>
        <dbReference type="ARBA" id="ARBA00022692"/>
    </source>
</evidence>
<keyword evidence="10" id="KW-0472">Membrane</keyword>
<keyword evidence="16" id="KW-1185">Reference proteome</keyword>
<dbReference type="Proteomes" id="UP001321473">
    <property type="component" value="Unassembled WGS sequence"/>
</dbReference>
<dbReference type="InterPro" id="IPR038577">
    <property type="entry name" value="GT10-like_C_sf"/>
</dbReference>
<evidence type="ECO:0000256" key="3">
    <source>
        <dbReference type="ARBA" id="ARBA00008919"/>
    </source>
</evidence>
<evidence type="ECO:0000259" key="14">
    <source>
        <dbReference type="Pfam" id="PF17039"/>
    </source>
</evidence>
<proteinExistence type="inferred from homology"/>
<dbReference type="FunFam" id="3.40.50.11660:FF:000006">
    <property type="entry name" value="Alpha-(1,3)-fucosyltransferase C"/>
    <property type="match status" value="1"/>
</dbReference>
<dbReference type="InterPro" id="IPR001503">
    <property type="entry name" value="Glyco_trans_10"/>
</dbReference>
<evidence type="ECO:0000256" key="7">
    <source>
        <dbReference type="ARBA" id="ARBA00022968"/>
    </source>
</evidence>
<accession>A0AAQ4ESX1</accession>
<keyword evidence="7" id="KW-0735">Signal-anchor</keyword>
<evidence type="ECO:0000256" key="10">
    <source>
        <dbReference type="ARBA" id="ARBA00023136"/>
    </source>
</evidence>
<dbReference type="GO" id="GO:0032580">
    <property type="term" value="C:Golgi cisterna membrane"/>
    <property type="evidence" value="ECO:0007669"/>
    <property type="project" value="UniProtKB-SubCell"/>
</dbReference>
<dbReference type="Gene3D" id="3.40.50.11660">
    <property type="entry name" value="Glycosyl transferase family 10, C-terminal domain"/>
    <property type="match status" value="1"/>
</dbReference>
<evidence type="ECO:0000256" key="2">
    <source>
        <dbReference type="ARBA" id="ARBA00004922"/>
    </source>
</evidence>
<dbReference type="InterPro" id="IPR055270">
    <property type="entry name" value="Glyco_tran_10_C"/>
</dbReference>
<keyword evidence="9 12" id="KW-0333">Golgi apparatus</keyword>
<sequence>MHDRDIDGNDLPDYRAAHQRWVYWNWESPTNSRLKQIEKVKDVFNWTYTYRPDSDVPYPYFYVRKRAQINGSAPPLAALTNRSKLAVWAVSNCKASSGRLEFVRELRKHIPVDIYGACGDLKCPRGPECLVHFGNTYFFYMGLENSICPGYITEKFYNPLLHGMVPVVFGNYSDVGPPGSYINALEFPSPKHLATYLEAVAADPSRYKEYLAWRTTYDVVPNNFTDHCTLCEALYKARAEDRKVYKDIIHWWHGNGSLCTSWKPET</sequence>
<feature type="domain" description="Fucosyltransferase N-terminal" evidence="14">
    <location>
        <begin position="2"/>
        <end position="60"/>
    </location>
</feature>
<dbReference type="PANTHER" id="PTHR48438">
    <property type="entry name" value="ALPHA-(1,3)-FUCOSYLTRANSFERASE C-RELATED"/>
    <property type="match status" value="1"/>
</dbReference>
<gene>
    <name evidence="15" type="ORF">V5799_020855</name>
</gene>
<dbReference type="EC" id="2.4.1.-" evidence="12"/>
<evidence type="ECO:0000256" key="4">
    <source>
        <dbReference type="ARBA" id="ARBA00022676"/>
    </source>
</evidence>
<organism evidence="15 16">
    <name type="scientific">Amblyomma americanum</name>
    <name type="common">Lone star tick</name>
    <dbReference type="NCBI Taxonomy" id="6943"/>
    <lineage>
        <taxon>Eukaryota</taxon>
        <taxon>Metazoa</taxon>
        <taxon>Ecdysozoa</taxon>
        <taxon>Arthropoda</taxon>
        <taxon>Chelicerata</taxon>
        <taxon>Arachnida</taxon>
        <taxon>Acari</taxon>
        <taxon>Parasitiformes</taxon>
        <taxon>Ixodida</taxon>
        <taxon>Ixodoidea</taxon>
        <taxon>Ixodidae</taxon>
        <taxon>Amblyomminae</taxon>
        <taxon>Amblyomma</taxon>
    </lineage>
</organism>
<keyword evidence="8" id="KW-1133">Transmembrane helix</keyword>
<feature type="domain" description="Fucosyltransferase C-terminal" evidence="13">
    <location>
        <begin position="80"/>
        <end position="251"/>
    </location>
</feature>
<keyword evidence="6 12" id="KW-0812">Transmembrane</keyword>
<keyword evidence="5 12" id="KW-0808">Transferase</keyword>
<evidence type="ECO:0000256" key="5">
    <source>
        <dbReference type="ARBA" id="ARBA00022679"/>
    </source>
</evidence>
<comment type="pathway">
    <text evidence="2">Protein modification; protein glycosylation.</text>
</comment>
<dbReference type="Pfam" id="PF00852">
    <property type="entry name" value="Glyco_transf_10"/>
    <property type="match status" value="1"/>
</dbReference>
<name>A0AAQ4ESX1_AMBAM</name>
<dbReference type="EMBL" id="JARKHS020011459">
    <property type="protein sequence ID" value="KAK8777802.1"/>
    <property type="molecule type" value="Genomic_DNA"/>
</dbReference>